<proteinExistence type="inferred from homology"/>
<dbReference type="InterPro" id="IPR045336">
    <property type="entry name" value="MmgE_PrpD_N"/>
</dbReference>
<evidence type="ECO:0000256" key="2">
    <source>
        <dbReference type="SAM" id="MobiDB-lite"/>
    </source>
</evidence>
<organism evidence="5 6">
    <name type="scientific">Halorubrum ezzemoulense</name>
    <name type="common">Halorubrum chaoviator</name>
    <dbReference type="NCBI Taxonomy" id="337243"/>
    <lineage>
        <taxon>Archaea</taxon>
        <taxon>Methanobacteriati</taxon>
        <taxon>Methanobacteriota</taxon>
        <taxon>Stenosarchaea group</taxon>
        <taxon>Halobacteria</taxon>
        <taxon>Halobacteriales</taxon>
        <taxon>Haloferacaceae</taxon>
        <taxon>Halorubrum</taxon>
    </lineage>
</organism>
<dbReference type="InterPro" id="IPR005656">
    <property type="entry name" value="MmgE_PrpD"/>
</dbReference>
<dbReference type="PANTHER" id="PTHR16943">
    <property type="entry name" value="2-METHYLCITRATE DEHYDRATASE-RELATED"/>
    <property type="match status" value="1"/>
</dbReference>
<dbReference type="Pfam" id="PF19305">
    <property type="entry name" value="MmgE_PrpD_C"/>
    <property type="match status" value="1"/>
</dbReference>
<sequence length="442" mass="46277">MPPEPERELATFAAEVETDMIPDRVCDRVGLTVADTLGAIVAGSTDDAVDALARRWTDSISGGATVIGADGGETVPPLAALCNGAAGTVLELDEGHRFAAGHPAIHVLPALLADAEIGYGDSDAFVRSFVAGYEVAVRTARTLGTLRSGYHPHGVWGAVGGAAAVARSRELDPETTRSAMAIAANYAQHTRFEAATEGATVRNAYAGMSNLAALVAVDQAEAGFGGLRNGVARHLEHAAAGDIDESALAAGLGDRWEIEHGYFKIHAACRYTHPALDAVAALEAEVDPSAVESVRVETYPAAARLTEPRPRNQLQAKFSIPFAVATALLRGDSGPPAFTDEAITPEAIALAERVTVAVGDDIAARAPEQRGARVTVETADGRRSQEVAAPRGGEHNPFEEARLESKFRNLVVPVIGADRATTLWERARAPAPPRILCTLASR</sequence>
<dbReference type="Gene3D" id="1.10.4100.10">
    <property type="entry name" value="2-methylcitrate dehydratase PrpD"/>
    <property type="match status" value="1"/>
</dbReference>
<evidence type="ECO:0000259" key="3">
    <source>
        <dbReference type="Pfam" id="PF03972"/>
    </source>
</evidence>
<dbReference type="InterPro" id="IPR045337">
    <property type="entry name" value="MmgE_PrpD_C"/>
</dbReference>
<dbReference type="PANTHER" id="PTHR16943:SF8">
    <property type="entry name" value="2-METHYLCITRATE DEHYDRATASE"/>
    <property type="match status" value="1"/>
</dbReference>
<comment type="similarity">
    <text evidence="1">Belongs to the PrpD family.</text>
</comment>
<dbReference type="Pfam" id="PF03972">
    <property type="entry name" value="MmgE_PrpD_N"/>
    <property type="match status" value="1"/>
</dbReference>
<feature type="region of interest" description="Disordered" evidence="2">
    <location>
        <begin position="368"/>
        <end position="396"/>
    </location>
</feature>
<dbReference type="SUPFAM" id="SSF103378">
    <property type="entry name" value="2-methylcitrate dehydratase PrpD"/>
    <property type="match status" value="1"/>
</dbReference>
<dbReference type="AlphaFoldDB" id="A0A256JGF7"/>
<dbReference type="EMBL" id="NHPB01000104">
    <property type="protein sequence ID" value="OYR67683.1"/>
    <property type="molecule type" value="Genomic_DNA"/>
</dbReference>
<dbReference type="InterPro" id="IPR036148">
    <property type="entry name" value="MmgE/PrpD_sf"/>
</dbReference>
<feature type="domain" description="MmgE/PrpD C-terminal" evidence="4">
    <location>
        <begin position="266"/>
        <end position="421"/>
    </location>
</feature>
<protein>
    <submittedName>
        <fullName evidence="5">2-methylcitrate dehydratase</fullName>
    </submittedName>
</protein>
<comment type="caution">
    <text evidence="5">The sequence shown here is derived from an EMBL/GenBank/DDBJ whole genome shotgun (WGS) entry which is preliminary data.</text>
</comment>
<dbReference type="Gene3D" id="3.30.1330.120">
    <property type="entry name" value="2-methylcitrate dehydratase PrpD"/>
    <property type="match status" value="1"/>
</dbReference>
<name>A0A256JGF7_HALEZ</name>
<dbReference type="Proteomes" id="UP000216758">
    <property type="component" value="Unassembled WGS sequence"/>
</dbReference>
<gene>
    <name evidence="5" type="ORF">DJ78_15230</name>
</gene>
<accession>A0A256JGF7</accession>
<feature type="domain" description="MmgE/PrpD N-terminal" evidence="3">
    <location>
        <begin position="7"/>
        <end position="228"/>
    </location>
</feature>
<dbReference type="RefSeq" id="WP_094583505.1">
    <property type="nucleotide sequence ID" value="NZ_NHPB01000104.1"/>
</dbReference>
<dbReference type="InterPro" id="IPR042188">
    <property type="entry name" value="MmgE/PrpD_sf_2"/>
</dbReference>
<evidence type="ECO:0000256" key="1">
    <source>
        <dbReference type="ARBA" id="ARBA00006174"/>
    </source>
</evidence>
<dbReference type="GO" id="GO:0016829">
    <property type="term" value="F:lyase activity"/>
    <property type="evidence" value="ECO:0007669"/>
    <property type="project" value="InterPro"/>
</dbReference>
<dbReference type="OrthoDB" id="43639at2157"/>
<dbReference type="InterPro" id="IPR042183">
    <property type="entry name" value="MmgE/PrpD_sf_1"/>
</dbReference>
<evidence type="ECO:0000313" key="6">
    <source>
        <dbReference type="Proteomes" id="UP000216758"/>
    </source>
</evidence>
<reference evidence="5 6" key="1">
    <citation type="journal article" date="2014" name="Front. Microbiol.">
        <title>Population and genomic analysis of the genus Halorubrum.</title>
        <authorList>
            <person name="Fullmer M.S."/>
            <person name="Soucy S.M."/>
            <person name="Swithers K.S."/>
            <person name="Makkay A.M."/>
            <person name="Wheeler R."/>
            <person name="Ventosa A."/>
            <person name="Gogarten J.P."/>
            <person name="Papke R.T."/>
        </authorList>
    </citation>
    <scope>NUCLEOTIDE SEQUENCE [LARGE SCALE GENOMIC DNA]</scope>
    <source>
        <strain evidence="5 6">G37</strain>
    </source>
</reference>
<evidence type="ECO:0000313" key="5">
    <source>
        <dbReference type="EMBL" id="OYR67683.1"/>
    </source>
</evidence>
<evidence type="ECO:0000259" key="4">
    <source>
        <dbReference type="Pfam" id="PF19305"/>
    </source>
</evidence>